<feature type="region of interest" description="Disordered" evidence="1">
    <location>
        <begin position="49"/>
        <end position="84"/>
    </location>
</feature>
<name>A0ABW7S7U5_STRTE</name>
<proteinExistence type="predicted"/>
<reference evidence="2 3" key="1">
    <citation type="submission" date="2024-10" db="EMBL/GenBank/DDBJ databases">
        <authorList>
            <person name="Wannawong T."/>
            <person name="Kuncharoen N."/>
            <person name="Mhuantong W."/>
        </authorList>
    </citation>
    <scope>NUCLEOTIDE SEQUENCE [LARGE SCALE GENOMIC DNA]</scope>
    <source>
        <strain evidence="2 3">CALK1-4</strain>
    </source>
</reference>
<comment type="caution">
    <text evidence="2">The sequence shown here is derived from an EMBL/GenBank/DDBJ whole genome shotgun (WGS) entry which is preliminary data.</text>
</comment>
<evidence type="ECO:0008006" key="4">
    <source>
        <dbReference type="Google" id="ProtNLM"/>
    </source>
</evidence>
<keyword evidence="3" id="KW-1185">Reference proteome</keyword>
<dbReference type="Proteomes" id="UP001610810">
    <property type="component" value="Unassembled WGS sequence"/>
</dbReference>
<organism evidence="2 3">
    <name type="scientific">Streptomyces tendae</name>
    <dbReference type="NCBI Taxonomy" id="1932"/>
    <lineage>
        <taxon>Bacteria</taxon>
        <taxon>Bacillati</taxon>
        <taxon>Actinomycetota</taxon>
        <taxon>Actinomycetes</taxon>
        <taxon>Kitasatosporales</taxon>
        <taxon>Streptomycetaceae</taxon>
        <taxon>Streptomyces</taxon>
    </lineage>
</organism>
<dbReference type="RefSeq" id="WP_166625281.1">
    <property type="nucleotide sequence ID" value="NZ_JBEXMU010000022.1"/>
</dbReference>
<gene>
    <name evidence="2" type="ORF">ACH3YB_29865</name>
</gene>
<sequence length="84" mass="8444">MAQTRQSASRAPAGLVHRILPPPALCGFLVLLVLAFAASYAVGRGVGPVAPGMHGPGITRDGHEGGSTDTEDDDMGGMNHGGGH</sequence>
<protein>
    <recommendedName>
        <fullName evidence="4">Secreted protein</fullName>
    </recommendedName>
</protein>
<evidence type="ECO:0000256" key="1">
    <source>
        <dbReference type="SAM" id="MobiDB-lite"/>
    </source>
</evidence>
<dbReference type="EMBL" id="JBIQWK010000010">
    <property type="protein sequence ID" value="MFI0575846.1"/>
    <property type="molecule type" value="Genomic_DNA"/>
</dbReference>
<evidence type="ECO:0000313" key="2">
    <source>
        <dbReference type="EMBL" id="MFI0575846.1"/>
    </source>
</evidence>
<evidence type="ECO:0000313" key="3">
    <source>
        <dbReference type="Proteomes" id="UP001610810"/>
    </source>
</evidence>
<accession>A0ABW7S7U5</accession>